<proteinExistence type="predicted"/>
<reference evidence="1 2" key="1">
    <citation type="submission" date="2015-06" db="EMBL/GenBank/DDBJ databases">
        <title>Survival trade-offs in plant roots during colonization by closely related pathogenic and mutualistic fungi.</title>
        <authorList>
            <person name="Hacquard S."/>
            <person name="Kracher B."/>
            <person name="Hiruma K."/>
            <person name="Weinman A."/>
            <person name="Muench P."/>
            <person name="Garrido Oter R."/>
            <person name="Ver Loren van Themaat E."/>
            <person name="Dallerey J.-F."/>
            <person name="Damm U."/>
            <person name="Henrissat B."/>
            <person name="Lespinet O."/>
            <person name="Thon M."/>
            <person name="Kemen E."/>
            <person name="McHardy A.C."/>
            <person name="Schulze-Lefert P."/>
            <person name="O'Connell R.J."/>
        </authorList>
    </citation>
    <scope>NUCLEOTIDE SEQUENCE [LARGE SCALE GENOMIC DNA]</scope>
    <source>
        <strain evidence="1 2">MAFF 238704</strain>
    </source>
</reference>
<evidence type="ECO:0000313" key="1">
    <source>
        <dbReference type="EMBL" id="KZL85426.1"/>
    </source>
</evidence>
<comment type="caution">
    <text evidence="1">The sequence shown here is derived from an EMBL/GenBank/DDBJ whole genome shotgun (WGS) entry which is preliminary data.</text>
</comment>
<dbReference type="AlphaFoldDB" id="A0A162N1N4"/>
<sequence length="16" mass="1842">MTFFLPLSLVAKAFRT</sequence>
<name>A0A162N1N4_COLIC</name>
<organism evidence="1 2">
    <name type="scientific">Colletotrichum incanum</name>
    <name type="common">Soybean anthracnose fungus</name>
    <dbReference type="NCBI Taxonomy" id="1573173"/>
    <lineage>
        <taxon>Eukaryota</taxon>
        <taxon>Fungi</taxon>
        <taxon>Dikarya</taxon>
        <taxon>Ascomycota</taxon>
        <taxon>Pezizomycotina</taxon>
        <taxon>Sordariomycetes</taxon>
        <taxon>Hypocreomycetidae</taxon>
        <taxon>Glomerellales</taxon>
        <taxon>Glomerellaceae</taxon>
        <taxon>Colletotrichum</taxon>
        <taxon>Colletotrichum spaethianum species complex</taxon>
    </lineage>
</organism>
<evidence type="ECO:0000313" key="2">
    <source>
        <dbReference type="Proteomes" id="UP000076584"/>
    </source>
</evidence>
<protein>
    <submittedName>
        <fullName evidence="1">Uncharacterized protein</fullName>
    </submittedName>
</protein>
<accession>A0A162N1N4</accession>
<dbReference type="EMBL" id="LFIW01000642">
    <property type="protein sequence ID" value="KZL85426.1"/>
    <property type="molecule type" value="Genomic_DNA"/>
</dbReference>
<gene>
    <name evidence="1" type="ORF">CI238_13480</name>
</gene>
<keyword evidence="2" id="KW-1185">Reference proteome</keyword>
<dbReference type="Proteomes" id="UP000076584">
    <property type="component" value="Unassembled WGS sequence"/>
</dbReference>